<dbReference type="SUPFAM" id="SSF51735">
    <property type="entry name" value="NAD(P)-binding Rossmann-fold domains"/>
    <property type="match status" value="1"/>
</dbReference>
<name>A0A1Y2KVN7_9PROT</name>
<keyword evidence="4" id="KW-1185">Reference proteome</keyword>
<evidence type="ECO:0000256" key="2">
    <source>
        <dbReference type="ARBA" id="ARBA00023002"/>
    </source>
</evidence>
<dbReference type="InterPro" id="IPR020904">
    <property type="entry name" value="Sc_DH/Rdtase_CS"/>
</dbReference>
<dbReference type="Proteomes" id="UP000193391">
    <property type="component" value="Unassembled WGS sequence"/>
</dbReference>
<accession>A0A1Y2KVN7</accession>
<dbReference type="PROSITE" id="PS00061">
    <property type="entry name" value="ADH_SHORT"/>
    <property type="match status" value="1"/>
</dbReference>
<dbReference type="AlphaFoldDB" id="A0A1Y2KVN7"/>
<gene>
    <name evidence="3" type="ORF">TMES_20160</name>
</gene>
<keyword evidence="2" id="KW-0560">Oxidoreductase</keyword>
<protein>
    <submittedName>
        <fullName evidence="3">3-oxoacyl-ACP reductase</fullName>
    </submittedName>
</protein>
<dbReference type="PRINTS" id="PR00081">
    <property type="entry name" value="GDHRDH"/>
</dbReference>
<evidence type="ECO:0000313" key="3">
    <source>
        <dbReference type="EMBL" id="OSQ35740.1"/>
    </source>
</evidence>
<dbReference type="Gene3D" id="3.40.50.720">
    <property type="entry name" value="NAD(P)-binding Rossmann-like Domain"/>
    <property type="match status" value="1"/>
</dbReference>
<sequence length="257" mass="27806">MADRKATHYTSLQDASVFITGGATGIGKALVEAFCAQGAKVAFVDILRDEGVALVEELAASAPHAPLFIECDLTNIDALRRAVSDASAKNGSISVLLNNVANDTRHKWQDVTPEYWDQRQAINIRPAFFAIQAIAPMMIKAGGGSIVNFGSVSWMMGQGGMPGYTTAKSAVQGLTRGMARDLGKDGIRVNTLVPGWVMTQRQLDLWVDEAAEKEIAERQCLKNKVMPDDIARMALFLASDESRMITSQNFIVDGGWV</sequence>
<dbReference type="InterPro" id="IPR002347">
    <property type="entry name" value="SDR_fam"/>
</dbReference>
<dbReference type="PRINTS" id="PR00080">
    <property type="entry name" value="SDRFAMILY"/>
</dbReference>
<dbReference type="STRING" id="1293891.TMES_20160"/>
<dbReference type="PANTHER" id="PTHR24321">
    <property type="entry name" value="DEHYDROGENASES, SHORT CHAIN"/>
    <property type="match status" value="1"/>
</dbReference>
<reference evidence="3 4" key="1">
    <citation type="submission" date="2014-03" db="EMBL/GenBank/DDBJ databases">
        <title>The draft genome sequence of Thalassospira mesophila JCM 18969.</title>
        <authorList>
            <person name="Lai Q."/>
            <person name="Shao Z."/>
        </authorList>
    </citation>
    <scope>NUCLEOTIDE SEQUENCE [LARGE SCALE GENOMIC DNA]</scope>
    <source>
        <strain evidence="3 4">JCM 18969</strain>
    </source>
</reference>
<organism evidence="3 4">
    <name type="scientific">Thalassospira mesophila</name>
    <dbReference type="NCBI Taxonomy" id="1293891"/>
    <lineage>
        <taxon>Bacteria</taxon>
        <taxon>Pseudomonadati</taxon>
        <taxon>Pseudomonadota</taxon>
        <taxon>Alphaproteobacteria</taxon>
        <taxon>Rhodospirillales</taxon>
        <taxon>Thalassospiraceae</taxon>
        <taxon>Thalassospira</taxon>
    </lineage>
</organism>
<dbReference type="InterPro" id="IPR036291">
    <property type="entry name" value="NAD(P)-bd_dom_sf"/>
</dbReference>
<evidence type="ECO:0000256" key="1">
    <source>
        <dbReference type="ARBA" id="ARBA00006484"/>
    </source>
</evidence>
<comment type="similarity">
    <text evidence="1">Belongs to the short-chain dehydrogenases/reductases (SDR) family.</text>
</comment>
<proteinExistence type="inferred from homology"/>
<dbReference type="GO" id="GO:0016491">
    <property type="term" value="F:oxidoreductase activity"/>
    <property type="evidence" value="ECO:0007669"/>
    <property type="project" value="UniProtKB-KW"/>
</dbReference>
<dbReference type="FunFam" id="3.40.50.720:FF:000084">
    <property type="entry name" value="Short-chain dehydrogenase reductase"/>
    <property type="match status" value="1"/>
</dbReference>
<evidence type="ECO:0000313" key="4">
    <source>
        <dbReference type="Proteomes" id="UP000193391"/>
    </source>
</evidence>
<dbReference type="Pfam" id="PF13561">
    <property type="entry name" value="adh_short_C2"/>
    <property type="match status" value="1"/>
</dbReference>
<dbReference type="PANTHER" id="PTHR24321:SF8">
    <property type="entry name" value="ESTRADIOL 17-BETA-DEHYDROGENASE 8-RELATED"/>
    <property type="match status" value="1"/>
</dbReference>
<comment type="caution">
    <text evidence="3">The sequence shown here is derived from an EMBL/GenBank/DDBJ whole genome shotgun (WGS) entry which is preliminary data.</text>
</comment>
<dbReference type="CDD" id="cd05233">
    <property type="entry name" value="SDR_c"/>
    <property type="match status" value="1"/>
</dbReference>
<dbReference type="OrthoDB" id="9789398at2"/>
<dbReference type="EMBL" id="JFKA01000015">
    <property type="protein sequence ID" value="OSQ35740.1"/>
    <property type="molecule type" value="Genomic_DNA"/>
</dbReference>
<dbReference type="RefSeq" id="WP_085585970.1">
    <property type="nucleotide sequence ID" value="NZ_JFKA01000015.1"/>
</dbReference>